<evidence type="ECO:0000256" key="1">
    <source>
        <dbReference type="SAM" id="MobiDB-lite"/>
    </source>
</evidence>
<evidence type="ECO:0000313" key="5">
    <source>
        <dbReference type="Proteomes" id="UP001164746"/>
    </source>
</evidence>
<dbReference type="EMBL" id="CP111024">
    <property type="protein sequence ID" value="WAR24096.1"/>
    <property type="molecule type" value="Genomic_DNA"/>
</dbReference>
<feature type="chain" id="PRO_5046015542" evidence="2">
    <location>
        <begin position="24"/>
        <end position="362"/>
    </location>
</feature>
<dbReference type="Proteomes" id="UP001164746">
    <property type="component" value="Chromosome 13"/>
</dbReference>
<feature type="compositionally biased region" description="Polar residues" evidence="1">
    <location>
        <begin position="99"/>
        <end position="113"/>
    </location>
</feature>
<dbReference type="Pfam" id="PF10291">
    <property type="entry name" value="muHD"/>
    <property type="match status" value="1"/>
</dbReference>
<evidence type="ECO:0000256" key="2">
    <source>
        <dbReference type="SAM" id="SignalP"/>
    </source>
</evidence>
<evidence type="ECO:0000313" key="4">
    <source>
        <dbReference type="EMBL" id="WAR24096.1"/>
    </source>
</evidence>
<proteinExistence type="predicted"/>
<accession>A0ABY7FTR0</accession>
<feature type="region of interest" description="Disordered" evidence="1">
    <location>
        <begin position="58"/>
        <end position="173"/>
    </location>
</feature>
<dbReference type="InterPro" id="IPR018808">
    <property type="entry name" value="Muniscin_C"/>
</dbReference>
<keyword evidence="5" id="KW-1185">Reference proteome</keyword>
<name>A0ABY7FTR0_MYAAR</name>
<evidence type="ECO:0000259" key="3">
    <source>
        <dbReference type="Pfam" id="PF10291"/>
    </source>
</evidence>
<feature type="domain" description="Muniscin C-terminal" evidence="3">
    <location>
        <begin position="273"/>
        <end position="353"/>
    </location>
</feature>
<organism evidence="4 5">
    <name type="scientific">Mya arenaria</name>
    <name type="common">Soft-shell clam</name>
    <dbReference type="NCBI Taxonomy" id="6604"/>
    <lineage>
        <taxon>Eukaryota</taxon>
        <taxon>Metazoa</taxon>
        <taxon>Spiralia</taxon>
        <taxon>Lophotrochozoa</taxon>
        <taxon>Mollusca</taxon>
        <taxon>Bivalvia</taxon>
        <taxon>Autobranchia</taxon>
        <taxon>Heteroconchia</taxon>
        <taxon>Euheterodonta</taxon>
        <taxon>Imparidentia</taxon>
        <taxon>Neoheterodontei</taxon>
        <taxon>Myida</taxon>
        <taxon>Myoidea</taxon>
        <taxon>Myidae</taxon>
        <taxon>Mya</taxon>
    </lineage>
</organism>
<reference evidence="4" key="1">
    <citation type="submission" date="2022-11" db="EMBL/GenBank/DDBJ databases">
        <title>Centuries of genome instability and evolution in soft-shell clam transmissible cancer (bioRxiv).</title>
        <authorList>
            <person name="Hart S.F.M."/>
            <person name="Yonemitsu M.A."/>
            <person name="Giersch R.M."/>
            <person name="Beal B.F."/>
            <person name="Arriagada G."/>
            <person name="Davis B.W."/>
            <person name="Ostrander E.A."/>
            <person name="Goff S.P."/>
            <person name="Metzger M.J."/>
        </authorList>
    </citation>
    <scope>NUCLEOTIDE SEQUENCE</scope>
    <source>
        <strain evidence="4">MELC-2E11</strain>
        <tissue evidence="4">Siphon/mantle</tissue>
    </source>
</reference>
<keyword evidence="2" id="KW-0732">Signal</keyword>
<protein>
    <submittedName>
        <fullName evidence="4">FCHO2-like protein</fullName>
    </submittedName>
</protein>
<feature type="compositionally biased region" description="Polar residues" evidence="1">
    <location>
        <begin position="142"/>
        <end position="167"/>
    </location>
</feature>
<feature type="signal peptide" evidence="2">
    <location>
        <begin position="1"/>
        <end position="23"/>
    </location>
</feature>
<gene>
    <name evidence="4" type="ORF">MAR_037765</name>
</gene>
<sequence length="362" mass="39158">MLGKGCRLPCFGLFSLTLNLVNPENGDSKSWYDSSDSDSDQDSDMKIKVNIKPLSPSGVQATAANVDDIRTSKKGRNTPVDKKMMKRSQSESDTLDDLLNQSSSSEMGINSASQPVQNGVVPPVPQRPPSRGAPLVPARPSGRNSPFSLNRVDSGSTVQWNTTSMPVGSSRGPSPLTIGMADTVPLAVAFTETVNAYFKGTDATKNSSQAIDENPVYTFDMAALSDHLRHQGEVNKTASYFNIDILKYQIKVQPGVESTPYQCACTGNVMRKNNETKRATWRLNDISEVSENCSQGSIRAKFNLEDGKSTPSTTALQFIAESATMSGVEFELVGTGYRISLSKKRCGAGKYLADPDQVVKYV</sequence>